<feature type="region of interest" description="Disordered" evidence="1">
    <location>
        <begin position="100"/>
        <end position="125"/>
    </location>
</feature>
<dbReference type="Gene3D" id="2.70.98.70">
    <property type="match status" value="1"/>
</dbReference>
<dbReference type="InterPro" id="IPR008929">
    <property type="entry name" value="Chondroitin_lyas"/>
</dbReference>
<protein>
    <submittedName>
        <fullName evidence="2">Heparinase</fullName>
    </submittedName>
</protein>
<keyword evidence="3" id="KW-1185">Reference proteome</keyword>
<dbReference type="Proteomes" id="UP001244297">
    <property type="component" value="Unassembled WGS sequence"/>
</dbReference>
<sequence>MVCAPDESAAAVRDFAALGLAILAEDRSAIDFAQVPGLMRTSMDAQGDWLAGPAAEGRGAGTRTAVIRRCFYLPEPAAEVAVVIRSWRNARPFRIIDPELRTASPDPARPADDGARRLPHPPTRDGRIALGSRPVWFRHGLVSGRALVFKGQVIAPRPTDGALARIAFRDARGRPIAPPYPGTLGTPTVPAFLDIPVHRRAYRFTLKVSPPPQAATLEIGFATWDAGSGLALAAAPDVYLDDELRLEDVADEPDPGADGFLRRLLGRLGAPPADGRDPAASIRPYLDAITLAERPSPLRAFTRLRDGPDACAWTEGAIRIAPRPAWALPEVPDWAADPFRAQAWRLAFQSLAWTWDAAESPEGAIRERAVAMAVSWSRANPWGQPSDALSLHPACMALRLESMLCLLAAAASAARAGDPADDPALAILGGEVVRHAAALAEILAQHTVAGSLLELQVAAALLAAGHALPAFPMARHWTGLAMNALLGGFTATVDPEGVIAEPSYHRRLEILTLAVVLRPVLNASPDLALLAGILDLRLPKAWAAMLTLVEPDGALPPFDDAPDHTGRGPWLERLAAASPWLRTADPVPEAAGVGRARPADAIWTRELALRRPDDGAGWSAFTADFSGQVHPQDHRDCTSFTFATGGVRWITEAGGPHPAARAHNVALPDGREPTAGIGVVKAFIPLSGATAHCIATSVHGPDYRHVRAFVLLSDLSGMAVVDRFLTGDRPLTVEGFLHLDAAVAVALDTTRRVLGLHGARRLHIVPHLLAGRLDDLTVGRAWADPQGTRGRDDADHGARAASVLRYGFSGVRSVAGGLLIAASPASLGRLMRTLADPAFRRSLAD</sequence>
<evidence type="ECO:0000313" key="3">
    <source>
        <dbReference type="Proteomes" id="UP001244297"/>
    </source>
</evidence>
<evidence type="ECO:0000313" key="2">
    <source>
        <dbReference type="EMBL" id="MDN3571665.1"/>
    </source>
</evidence>
<dbReference type="Gene3D" id="1.50.10.100">
    <property type="entry name" value="Chondroitin AC/alginate lyase"/>
    <property type="match status" value="1"/>
</dbReference>
<reference evidence="3" key="1">
    <citation type="journal article" date="2019" name="Int. J. Syst. Evol. Microbiol.">
        <title>The Global Catalogue of Microorganisms (GCM) 10K type strain sequencing project: providing services to taxonomists for standard genome sequencing and annotation.</title>
        <authorList>
            <consortium name="The Broad Institute Genomics Platform"/>
            <consortium name="The Broad Institute Genome Sequencing Center for Infectious Disease"/>
            <person name="Wu L."/>
            <person name="Ma J."/>
        </authorList>
    </citation>
    <scope>NUCLEOTIDE SEQUENCE [LARGE SCALE GENOMIC DNA]</scope>
    <source>
        <strain evidence="3">CECT 7806</strain>
    </source>
</reference>
<proteinExistence type="predicted"/>
<organism evidence="2 3">
    <name type="scientific">Methylobacterium longum</name>
    <dbReference type="NCBI Taxonomy" id="767694"/>
    <lineage>
        <taxon>Bacteria</taxon>
        <taxon>Pseudomonadati</taxon>
        <taxon>Pseudomonadota</taxon>
        <taxon>Alphaproteobacteria</taxon>
        <taxon>Hyphomicrobiales</taxon>
        <taxon>Methylobacteriaceae</taxon>
        <taxon>Methylobacterium</taxon>
    </lineage>
</organism>
<gene>
    <name evidence="2" type="ORF">QWZ18_13645</name>
</gene>
<dbReference type="EMBL" id="JAUFPT010000043">
    <property type="protein sequence ID" value="MDN3571665.1"/>
    <property type="molecule type" value="Genomic_DNA"/>
</dbReference>
<comment type="caution">
    <text evidence="2">The sequence shown here is derived from an EMBL/GenBank/DDBJ whole genome shotgun (WGS) entry which is preliminary data.</text>
</comment>
<evidence type="ECO:0000256" key="1">
    <source>
        <dbReference type="SAM" id="MobiDB-lite"/>
    </source>
</evidence>
<accession>A0ABT8API0</accession>
<feature type="compositionally biased region" description="Basic and acidic residues" evidence="1">
    <location>
        <begin position="109"/>
        <end position="125"/>
    </location>
</feature>
<name>A0ABT8API0_9HYPH</name>
<dbReference type="RefSeq" id="WP_238288362.1">
    <property type="nucleotide sequence ID" value="NZ_BPQS01000012.1"/>
</dbReference>